<dbReference type="Proteomes" id="UP000827976">
    <property type="component" value="Chromosome 4"/>
</dbReference>
<evidence type="ECO:0000313" key="1">
    <source>
        <dbReference type="EMBL" id="KAH7685538.1"/>
    </source>
</evidence>
<evidence type="ECO:0000313" key="2">
    <source>
        <dbReference type="Proteomes" id="UP000827976"/>
    </source>
</evidence>
<proteinExistence type="predicted"/>
<accession>A0ACB7WCI2</accession>
<organism evidence="1 2">
    <name type="scientific">Dioscorea alata</name>
    <name type="common">Purple yam</name>
    <dbReference type="NCBI Taxonomy" id="55571"/>
    <lineage>
        <taxon>Eukaryota</taxon>
        <taxon>Viridiplantae</taxon>
        <taxon>Streptophyta</taxon>
        <taxon>Embryophyta</taxon>
        <taxon>Tracheophyta</taxon>
        <taxon>Spermatophyta</taxon>
        <taxon>Magnoliopsida</taxon>
        <taxon>Liliopsida</taxon>
        <taxon>Dioscoreales</taxon>
        <taxon>Dioscoreaceae</taxon>
        <taxon>Dioscorea</taxon>
    </lineage>
</organism>
<keyword evidence="2" id="KW-1185">Reference proteome</keyword>
<dbReference type="EMBL" id="CM037014">
    <property type="protein sequence ID" value="KAH7685538.1"/>
    <property type="molecule type" value="Genomic_DNA"/>
</dbReference>
<reference evidence="2" key="1">
    <citation type="journal article" date="2022" name="Nat. Commun.">
        <title>Chromosome evolution and the genetic basis of agronomically important traits in greater yam.</title>
        <authorList>
            <person name="Bredeson J.V."/>
            <person name="Lyons J.B."/>
            <person name="Oniyinde I.O."/>
            <person name="Okereke N.R."/>
            <person name="Kolade O."/>
            <person name="Nnabue I."/>
            <person name="Nwadili C.O."/>
            <person name="Hribova E."/>
            <person name="Parker M."/>
            <person name="Nwogha J."/>
            <person name="Shu S."/>
            <person name="Carlson J."/>
            <person name="Kariba R."/>
            <person name="Muthemba S."/>
            <person name="Knop K."/>
            <person name="Barton G.J."/>
            <person name="Sherwood A.V."/>
            <person name="Lopez-Montes A."/>
            <person name="Asiedu R."/>
            <person name="Jamnadass R."/>
            <person name="Muchugi A."/>
            <person name="Goodstein D."/>
            <person name="Egesi C.N."/>
            <person name="Featherston J."/>
            <person name="Asfaw A."/>
            <person name="Simpson G.G."/>
            <person name="Dolezel J."/>
            <person name="Hendre P.S."/>
            <person name="Van Deynze A."/>
            <person name="Kumar P.L."/>
            <person name="Obidiegwu J.E."/>
            <person name="Bhattacharjee R."/>
            <person name="Rokhsar D.S."/>
        </authorList>
    </citation>
    <scope>NUCLEOTIDE SEQUENCE [LARGE SCALE GENOMIC DNA]</scope>
    <source>
        <strain evidence="2">cv. TDa95/00328</strain>
    </source>
</reference>
<protein>
    <submittedName>
        <fullName evidence="1">Uncharacterized protein</fullName>
    </submittedName>
</protein>
<comment type="caution">
    <text evidence="1">The sequence shown here is derived from an EMBL/GenBank/DDBJ whole genome shotgun (WGS) entry which is preliminary data.</text>
</comment>
<sequence length="234" mass="27103">MEHQVSELQQQQPQVPYQHRIQPPPYPDYYYYTTPPSPPQNRKHFTFPRLLFIILLIFSILMFFYLVFHVPYNIKVSINDASLTTFSLSSNPNYYSLTYNLTTQLNIRNPNKHIKTYYSWLQAESFYNGYRFGLSKLPPFGQDGKNTSTVYASFSGVTPVFDNSVVDAFMAENMGFGFFHIDVVLHARIQYSNNKVFMGGRNNVRVKCALFLPLLPKGSSHGVLYTAHCHQPWS</sequence>
<name>A0ACB7WCI2_DIOAL</name>
<gene>
    <name evidence="1" type="ORF">IHE45_04G046200</name>
</gene>